<dbReference type="AlphaFoldDB" id="A0A381VLE0"/>
<evidence type="ECO:0000259" key="4">
    <source>
        <dbReference type="Pfam" id="PF00384"/>
    </source>
</evidence>
<protein>
    <recommendedName>
        <fullName evidence="4">Molybdopterin oxidoreductase domain-containing protein</fullName>
    </recommendedName>
</protein>
<dbReference type="GO" id="GO:0022904">
    <property type="term" value="P:respiratory electron transport chain"/>
    <property type="evidence" value="ECO:0007669"/>
    <property type="project" value="TreeGrafter"/>
</dbReference>
<evidence type="ECO:0000256" key="3">
    <source>
        <dbReference type="ARBA" id="ARBA00023014"/>
    </source>
</evidence>
<dbReference type="InterPro" id="IPR006656">
    <property type="entry name" value="Mopterin_OxRdtase"/>
</dbReference>
<sequence length="79" mass="8816">MTERLTVPRIKENGKLRECTWEEALNKAAEGFRSVVNSHGSNAFGMFSCSKTTNEVNYAAQKFARKVIGSNNIDSCNRT</sequence>
<feature type="domain" description="Molybdopterin oxidoreductase" evidence="4">
    <location>
        <begin position="4"/>
        <end position="78"/>
    </location>
</feature>
<dbReference type="GO" id="GO:0016020">
    <property type="term" value="C:membrane"/>
    <property type="evidence" value="ECO:0007669"/>
    <property type="project" value="TreeGrafter"/>
</dbReference>
<dbReference type="PANTHER" id="PTHR43105">
    <property type="entry name" value="RESPIRATORY NITRATE REDUCTASE"/>
    <property type="match status" value="1"/>
</dbReference>
<proteinExistence type="predicted"/>
<keyword evidence="2" id="KW-0408">Iron</keyword>
<evidence type="ECO:0000313" key="5">
    <source>
        <dbReference type="EMBL" id="SVA41145.1"/>
    </source>
</evidence>
<dbReference type="GO" id="GO:0051536">
    <property type="term" value="F:iron-sulfur cluster binding"/>
    <property type="evidence" value="ECO:0007669"/>
    <property type="project" value="UniProtKB-KW"/>
</dbReference>
<dbReference type="InterPro" id="IPR050123">
    <property type="entry name" value="Prok_molybdopt-oxidoreductase"/>
</dbReference>
<gene>
    <name evidence="5" type="ORF">METZ01_LOCUS93999</name>
</gene>
<name>A0A381VLE0_9ZZZZ</name>
<dbReference type="Pfam" id="PF00384">
    <property type="entry name" value="Molybdopterin"/>
    <property type="match status" value="1"/>
</dbReference>
<dbReference type="Gene3D" id="3.40.50.740">
    <property type="match status" value="1"/>
</dbReference>
<dbReference type="GO" id="GO:0046872">
    <property type="term" value="F:metal ion binding"/>
    <property type="evidence" value="ECO:0007669"/>
    <property type="project" value="UniProtKB-KW"/>
</dbReference>
<dbReference type="SUPFAM" id="SSF53706">
    <property type="entry name" value="Formate dehydrogenase/DMSO reductase, domains 1-3"/>
    <property type="match status" value="1"/>
</dbReference>
<dbReference type="EMBL" id="UINC01009170">
    <property type="protein sequence ID" value="SVA41145.1"/>
    <property type="molecule type" value="Genomic_DNA"/>
</dbReference>
<keyword evidence="1" id="KW-0479">Metal-binding</keyword>
<evidence type="ECO:0000256" key="1">
    <source>
        <dbReference type="ARBA" id="ARBA00022723"/>
    </source>
</evidence>
<organism evidence="5">
    <name type="scientific">marine metagenome</name>
    <dbReference type="NCBI Taxonomy" id="408172"/>
    <lineage>
        <taxon>unclassified sequences</taxon>
        <taxon>metagenomes</taxon>
        <taxon>ecological metagenomes</taxon>
    </lineage>
</organism>
<accession>A0A381VLE0</accession>
<dbReference type="GO" id="GO:0003954">
    <property type="term" value="F:NADH dehydrogenase activity"/>
    <property type="evidence" value="ECO:0007669"/>
    <property type="project" value="TreeGrafter"/>
</dbReference>
<dbReference type="PANTHER" id="PTHR43105:SF10">
    <property type="entry name" value="NADH-QUINONE OXIDOREDUCTASE SUBUNIT G"/>
    <property type="match status" value="1"/>
</dbReference>
<keyword evidence="3" id="KW-0411">Iron-sulfur</keyword>
<reference evidence="5" key="1">
    <citation type="submission" date="2018-05" db="EMBL/GenBank/DDBJ databases">
        <authorList>
            <person name="Lanie J.A."/>
            <person name="Ng W.-L."/>
            <person name="Kazmierczak K.M."/>
            <person name="Andrzejewski T.M."/>
            <person name="Davidsen T.M."/>
            <person name="Wayne K.J."/>
            <person name="Tettelin H."/>
            <person name="Glass J.I."/>
            <person name="Rusch D."/>
            <person name="Podicherti R."/>
            <person name="Tsui H.-C.T."/>
            <person name="Winkler M.E."/>
        </authorList>
    </citation>
    <scope>NUCLEOTIDE SEQUENCE</scope>
</reference>
<evidence type="ECO:0000256" key="2">
    <source>
        <dbReference type="ARBA" id="ARBA00023004"/>
    </source>
</evidence>